<accession>A0ABV2AVY5</accession>
<protein>
    <recommendedName>
        <fullName evidence="2">3-beta hydroxysteroid dehydrogenase/isomerase domain-containing protein</fullName>
    </recommendedName>
</protein>
<keyword evidence="4" id="KW-1185">Reference proteome</keyword>
<sequence>MNICRIRKEYFDRLKIGGRTVLVTGGCGFLGKNLCSLLLQLDVIVKIIDVKIHRFVEDEKIQYIEGDITNKGDIKKAIENCEIVFHVASPSSLTKNSDILKKGFKNKRQ</sequence>
<keyword evidence="1" id="KW-0560">Oxidoreductase</keyword>
<dbReference type="EMBL" id="JBDODL010006670">
    <property type="protein sequence ID" value="MES1923531.1"/>
    <property type="molecule type" value="Genomic_DNA"/>
</dbReference>
<dbReference type="InterPro" id="IPR036291">
    <property type="entry name" value="NAD(P)-bd_dom_sf"/>
</dbReference>
<gene>
    <name evidence="3" type="ORF">MHBO_005117</name>
</gene>
<evidence type="ECO:0000256" key="1">
    <source>
        <dbReference type="ARBA" id="ARBA00023002"/>
    </source>
</evidence>
<reference evidence="3 4" key="1">
    <citation type="journal article" date="2024" name="BMC Biol.">
        <title>Comparative genomics of Ascetosporea gives new insight into the evolutionary basis for animal parasitism in Rhizaria.</title>
        <authorList>
            <person name="Hiltunen Thoren M."/>
            <person name="Onut-Brannstrom I."/>
            <person name="Alfjorden A."/>
            <person name="Peckova H."/>
            <person name="Swords F."/>
            <person name="Hooper C."/>
            <person name="Holzer A.S."/>
            <person name="Bass D."/>
            <person name="Burki F."/>
        </authorList>
    </citation>
    <scope>NUCLEOTIDE SEQUENCE [LARGE SCALE GENOMIC DNA]</scope>
    <source>
        <strain evidence="3">20-A016</strain>
    </source>
</reference>
<dbReference type="PANTHER" id="PTHR10366">
    <property type="entry name" value="NAD DEPENDENT EPIMERASE/DEHYDRATASE"/>
    <property type="match status" value="1"/>
</dbReference>
<dbReference type="PANTHER" id="PTHR10366:SF564">
    <property type="entry name" value="STEROL-4-ALPHA-CARBOXYLATE 3-DEHYDROGENASE, DECARBOXYLATING"/>
    <property type="match status" value="1"/>
</dbReference>
<dbReference type="InterPro" id="IPR002225">
    <property type="entry name" value="3Beta_OHSteriod_DH/Estase"/>
</dbReference>
<comment type="caution">
    <text evidence="3">The sequence shown here is derived from an EMBL/GenBank/DDBJ whole genome shotgun (WGS) entry which is preliminary data.</text>
</comment>
<feature type="domain" description="3-beta hydroxysteroid dehydrogenase/isomerase" evidence="2">
    <location>
        <begin position="22"/>
        <end position="95"/>
    </location>
</feature>
<dbReference type="InterPro" id="IPR050425">
    <property type="entry name" value="NAD(P)_dehydrat-like"/>
</dbReference>
<organism evidence="3 4">
    <name type="scientific">Bonamia ostreae</name>
    <dbReference type="NCBI Taxonomy" id="126728"/>
    <lineage>
        <taxon>Eukaryota</taxon>
        <taxon>Sar</taxon>
        <taxon>Rhizaria</taxon>
        <taxon>Endomyxa</taxon>
        <taxon>Ascetosporea</taxon>
        <taxon>Haplosporida</taxon>
        <taxon>Bonamia</taxon>
    </lineage>
</organism>
<evidence type="ECO:0000313" key="4">
    <source>
        <dbReference type="Proteomes" id="UP001439008"/>
    </source>
</evidence>
<evidence type="ECO:0000259" key="2">
    <source>
        <dbReference type="Pfam" id="PF01073"/>
    </source>
</evidence>
<dbReference type="SUPFAM" id="SSF51735">
    <property type="entry name" value="NAD(P)-binding Rossmann-fold domains"/>
    <property type="match status" value="1"/>
</dbReference>
<dbReference type="Pfam" id="PF01073">
    <property type="entry name" value="3Beta_HSD"/>
    <property type="match status" value="1"/>
</dbReference>
<name>A0ABV2AVY5_9EUKA</name>
<dbReference type="Gene3D" id="3.40.50.720">
    <property type="entry name" value="NAD(P)-binding Rossmann-like Domain"/>
    <property type="match status" value="1"/>
</dbReference>
<proteinExistence type="predicted"/>
<dbReference type="Proteomes" id="UP001439008">
    <property type="component" value="Unassembled WGS sequence"/>
</dbReference>
<evidence type="ECO:0000313" key="3">
    <source>
        <dbReference type="EMBL" id="MES1923531.1"/>
    </source>
</evidence>